<keyword evidence="4 15" id="KW-0001">2Fe-2S</keyword>
<keyword evidence="10 15" id="KW-0100">Branched-chain amino acid biosynthesis</keyword>
<dbReference type="NCBIfam" id="NF002068">
    <property type="entry name" value="PRK00911.1"/>
    <property type="match status" value="1"/>
</dbReference>
<keyword evidence="3 15" id="KW-0028">Amino-acid biosynthesis</keyword>
<dbReference type="InterPro" id="IPR037237">
    <property type="entry name" value="IlvD/EDD_N"/>
</dbReference>
<feature type="binding site" evidence="15">
    <location>
        <position position="103"/>
    </location>
    <ligand>
        <name>Mg(2+)</name>
        <dbReference type="ChEBI" id="CHEBI:18420"/>
    </ligand>
</feature>
<comment type="cofactor">
    <cofactor evidence="15">
        <name>[2Fe-2S] cluster</name>
        <dbReference type="ChEBI" id="CHEBI:190135"/>
    </cofactor>
    <text evidence="15">Binds 1 [2Fe-2S] cluster per subunit. This cluster acts as a Lewis acid cofactor.</text>
</comment>
<dbReference type="GO" id="GO:0000287">
    <property type="term" value="F:magnesium ion binding"/>
    <property type="evidence" value="ECO:0007669"/>
    <property type="project" value="UniProtKB-UniRule"/>
</dbReference>
<evidence type="ECO:0000259" key="16">
    <source>
        <dbReference type="Pfam" id="PF00920"/>
    </source>
</evidence>
<comment type="function">
    <text evidence="15">Functions in the biosynthesis of branched-chain amino acids. Catalyzes the dehydration of (2R,3R)-2,3-dihydroxy-3-methylpentanoate (2,3-dihydroxy-3-methylvalerate) into 2-oxo-3-methylpentanoate (2-oxo-3-methylvalerate) and of (2R)-2,3-dihydroxy-3-methylbutanoate (2,3-dihydroxyisovalerate) into 2-oxo-3-methylbutanoate (2-oxoisovalerate), the penultimate precursor to L-isoleucine and L-valine, respectively.</text>
</comment>
<dbReference type="InterPro" id="IPR042096">
    <property type="entry name" value="Dihydro-acid_dehy_C"/>
</dbReference>
<evidence type="ECO:0000256" key="15">
    <source>
        <dbReference type="HAMAP-Rule" id="MF_00012"/>
    </source>
</evidence>
<dbReference type="InterPro" id="IPR004404">
    <property type="entry name" value="DihydroxyA_deHydtase"/>
</dbReference>
<dbReference type="UniPathway" id="UPA00047">
    <property type="reaction ID" value="UER00057"/>
</dbReference>
<name>A0A0J9C3J7_9FIRM</name>
<keyword evidence="7 15" id="KW-0408">Iron</keyword>
<dbReference type="PATRIC" id="fig|742734.4.peg.2585"/>
<dbReference type="SUPFAM" id="SSF52016">
    <property type="entry name" value="LeuD/IlvD-like"/>
    <property type="match status" value="1"/>
</dbReference>
<dbReference type="RefSeq" id="WP_082173882.1">
    <property type="nucleotide sequence ID" value="NZ_KQ235878.1"/>
</dbReference>
<evidence type="ECO:0000313" key="18">
    <source>
        <dbReference type="EMBL" id="KMW19663.1"/>
    </source>
</evidence>
<comment type="catalytic activity">
    <reaction evidence="15">
        <text>(2R,3R)-2,3-dihydroxy-3-methylpentanoate = (S)-3-methyl-2-oxopentanoate + H2O</text>
        <dbReference type="Rhea" id="RHEA:27694"/>
        <dbReference type="ChEBI" id="CHEBI:15377"/>
        <dbReference type="ChEBI" id="CHEBI:35146"/>
        <dbReference type="ChEBI" id="CHEBI:49258"/>
        <dbReference type="EC" id="4.2.1.9"/>
    </reaction>
</comment>
<evidence type="ECO:0000256" key="9">
    <source>
        <dbReference type="ARBA" id="ARBA00023239"/>
    </source>
</evidence>
<organism evidence="18 19">
    <name type="scientific">[Clostridium] citroniae WAL-19142</name>
    <dbReference type="NCBI Taxonomy" id="742734"/>
    <lineage>
        <taxon>Bacteria</taxon>
        <taxon>Bacillati</taxon>
        <taxon>Bacillota</taxon>
        <taxon>Clostridia</taxon>
        <taxon>Lachnospirales</taxon>
        <taxon>Lachnospiraceae</taxon>
        <taxon>Enterocloster</taxon>
    </lineage>
</organism>
<comment type="catalytic activity">
    <reaction evidence="11">
        <text>(2R)-2,3-dihydroxy-3-methylbutanoate = 3-methyl-2-oxobutanoate + H2O</text>
        <dbReference type="Rhea" id="RHEA:24809"/>
        <dbReference type="ChEBI" id="CHEBI:11851"/>
        <dbReference type="ChEBI" id="CHEBI:15377"/>
        <dbReference type="ChEBI" id="CHEBI:49072"/>
        <dbReference type="EC" id="4.2.1.9"/>
    </reaction>
    <physiologicalReaction direction="left-to-right" evidence="11">
        <dbReference type="Rhea" id="RHEA:24810"/>
    </physiologicalReaction>
</comment>
<comment type="subunit">
    <text evidence="15">Homodimer.</text>
</comment>
<dbReference type="NCBIfam" id="TIGR00110">
    <property type="entry name" value="ilvD"/>
    <property type="match status" value="1"/>
</dbReference>
<proteinExistence type="inferred from homology"/>
<evidence type="ECO:0000256" key="6">
    <source>
        <dbReference type="ARBA" id="ARBA00022842"/>
    </source>
</evidence>
<evidence type="ECO:0000256" key="2">
    <source>
        <dbReference type="ARBA" id="ARBA00006486"/>
    </source>
</evidence>
<dbReference type="HAMAP" id="MF_00012">
    <property type="entry name" value="IlvD"/>
    <property type="match status" value="1"/>
</dbReference>
<protein>
    <recommendedName>
        <fullName evidence="14 15">Dihydroxy-acid dehydratase</fullName>
        <shortName evidence="15">DAD</shortName>
        <ecNumber evidence="14 15">4.2.1.9</ecNumber>
    </recommendedName>
</protein>
<dbReference type="GO" id="GO:0004160">
    <property type="term" value="F:dihydroxy-acid dehydratase activity"/>
    <property type="evidence" value="ECO:0007669"/>
    <property type="project" value="UniProtKB-UniRule"/>
</dbReference>
<dbReference type="PROSITE" id="PS00886">
    <property type="entry name" value="ILVD_EDD_1"/>
    <property type="match status" value="1"/>
</dbReference>
<keyword evidence="6 15" id="KW-0460">Magnesium</keyword>
<comment type="similarity">
    <text evidence="2 15">Belongs to the IlvD/Edd family.</text>
</comment>
<keyword evidence="9 15" id="KW-0456">Lyase</keyword>
<feature type="domain" description="Dihydroxy-acid/6-phosphogluconate dehydratase N-terminal" evidence="16">
    <location>
        <begin position="56"/>
        <end position="371"/>
    </location>
</feature>
<evidence type="ECO:0000256" key="14">
    <source>
        <dbReference type="ARBA" id="ARBA00029490"/>
    </source>
</evidence>
<keyword evidence="5 15" id="KW-0479">Metal-binding</keyword>
<dbReference type="AlphaFoldDB" id="A0A0J9C3J7"/>
<dbReference type="Proteomes" id="UP000037392">
    <property type="component" value="Unassembled WGS sequence"/>
</dbReference>
<dbReference type="PROSITE" id="PS00887">
    <property type="entry name" value="ILVD_EDD_2"/>
    <property type="match status" value="1"/>
</dbReference>
<dbReference type="GO" id="GO:0051537">
    <property type="term" value="F:2 iron, 2 sulfur cluster binding"/>
    <property type="evidence" value="ECO:0007669"/>
    <property type="project" value="UniProtKB-UniRule"/>
</dbReference>
<dbReference type="InterPro" id="IPR020558">
    <property type="entry name" value="DiOHA_6PGluconate_deHydtase_CS"/>
</dbReference>
<dbReference type="GO" id="GO:0009097">
    <property type="term" value="P:isoleucine biosynthetic process"/>
    <property type="evidence" value="ECO:0007669"/>
    <property type="project" value="UniProtKB-UniRule"/>
</dbReference>
<evidence type="ECO:0000256" key="12">
    <source>
        <dbReference type="ARBA" id="ARBA00029436"/>
    </source>
</evidence>
<dbReference type="InterPro" id="IPR000581">
    <property type="entry name" value="ILV_EDD_N"/>
</dbReference>
<dbReference type="GO" id="GO:0005829">
    <property type="term" value="C:cytosol"/>
    <property type="evidence" value="ECO:0007669"/>
    <property type="project" value="TreeGrafter"/>
</dbReference>
<feature type="binding site" evidence="15">
    <location>
        <position position="145"/>
    </location>
    <ligand>
        <name>Mg(2+)</name>
        <dbReference type="ChEBI" id="CHEBI:18420"/>
    </ligand>
</feature>
<comment type="caution">
    <text evidence="18">The sequence shown here is derived from an EMBL/GenBank/DDBJ whole genome shotgun (WGS) entry which is preliminary data.</text>
</comment>
<gene>
    <name evidence="15" type="primary">ilvD</name>
    <name evidence="18" type="ORF">HMPREF9470_02403</name>
</gene>
<dbReference type="PANTHER" id="PTHR43661:SF3">
    <property type="entry name" value="D-XYLONATE DEHYDRATASE YAGF-RELATED"/>
    <property type="match status" value="1"/>
</dbReference>
<dbReference type="EC" id="4.2.1.9" evidence="14 15"/>
<sequence>MKYDMEYKEDYKKNYEDAFEMKDRKYRSSTLTNGLGRSGQRALLYAAGMDEEDMKKPFVAVIGSFSEMVPGHVHLRELAEYVKQGIIEAGGVPRQSETIAICDGLCQGHKGMCYPLASRDLIADSVEMVAEAHHFDAMVLLPGCDKIIPGMLMAAARLDIPAVIVPGGPMLPGNVGGNPLFCSSELREYPGRVEMGTVTVEEMKEAEKAALPTVGSCAHLGTANSMCMLTEVLGMALPGAGTAPAVSNKRKRIAKASGRCVLELLRKGITPRKILTRESMLNGVAGAMATGSSTNLVLHLMAIAHEAGVKLDLEDFDRISRQVPFVCNLQPSGKYPIVSLDASGGISAVLKTIESRIHGDVLTVTGSTLRELLQQVKAAPDDVLKSMESPQKPEGGIAVLRGNLAPRGAVVKQSGVKSSMYHFKGKARVFNSMEEADEAISNNTVEKGTVIVIRYEGPKGGPGMREMLSTTALIMGRGMDEDCALVTDGRFSGATHGPCVGHVSPEAASGGPIGLVEDGDVIEIDIAGRGLHLEVSQEELEKRKMAFVPVRKPRKPALAKYAALVSSADTGAVINVTGL</sequence>
<evidence type="ECO:0000256" key="8">
    <source>
        <dbReference type="ARBA" id="ARBA00023014"/>
    </source>
</evidence>
<evidence type="ECO:0000256" key="1">
    <source>
        <dbReference type="ARBA" id="ARBA00001946"/>
    </source>
</evidence>
<dbReference type="OrthoDB" id="9807077at2"/>
<dbReference type="GO" id="GO:0009099">
    <property type="term" value="P:L-valine biosynthetic process"/>
    <property type="evidence" value="ECO:0007669"/>
    <property type="project" value="UniProtKB-UniRule"/>
</dbReference>
<feature type="active site" description="Proton acceptor" evidence="15">
    <location>
        <position position="492"/>
    </location>
</feature>
<comment type="pathway">
    <text evidence="12 15">Amino-acid biosynthesis; L-valine biosynthesis; L-valine from pyruvate: step 3/4.</text>
</comment>
<evidence type="ECO:0000259" key="17">
    <source>
        <dbReference type="Pfam" id="PF24877"/>
    </source>
</evidence>
<evidence type="ECO:0000256" key="7">
    <source>
        <dbReference type="ARBA" id="ARBA00023004"/>
    </source>
</evidence>
<feature type="modified residue" description="N6-carboxylysine" evidence="15">
    <location>
        <position position="146"/>
    </location>
</feature>
<evidence type="ECO:0000256" key="4">
    <source>
        <dbReference type="ARBA" id="ARBA00022714"/>
    </source>
</evidence>
<evidence type="ECO:0000313" key="19">
    <source>
        <dbReference type="Proteomes" id="UP000037392"/>
    </source>
</evidence>
<comment type="pathway">
    <text evidence="13 15">Amino-acid biosynthesis; L-isoleucine biosynthesis; L-isoleucine from 2-oxobutanoate: step 3/4.</text>
</comment>
<evidence type="ECO:0000256" key="5">
    <source>
        <dbReference type="ARBA" id="ARBA00022723"/>
    </source>
</evidence>
<evidence type="ECO:0000256" key="10">
    <source>
        <dbReference type="ARBA" id="ARBA00023304"/>
    </source>
</evidence>
<feature type="binding site" evidence="15">
    <location>
        <position position="466"/>
    </location>
    <ligand>
        <name>Mg(2+)</name>
        <dbReference type="ChEBI" id="CHEBI:18420"/>
    </ligand>
</feature>
<evidence type="ECO:0000256" key="13">
    <source>
        <dbReference type="ARBA" id="ARBA00029437"/>
    </source>
</evidence>
<feature type="domain" description="Dihydroxy-acid/6-phosphogluconate dehydratase C-terminal" evidence="17">
    <location>
        <begin position="382"/>
        <end position="572"/>
    </location>
</feature>
<accession>A0A0J9C3J7</accession>
<evidence type="ECO:0000256" key="3">
    <source>
        <dbReference type="ARBA" id="ARBA00022605"/>
    </source>
</evidence>
<dbReference type="FunFam" id="3.50.30.80:FF:000001">
    <property type="entry name" value="Dihydroxy-acid dehydratase"/>
    <property type="match status" value="1"/>
</dbReference>
<dbReference type="Gene3D" id="3.50.30.80">
    <property type="entry name" value="IlvD/EDD C-terminal domain-like"/>
    <property type="match status" value="1"/>
</dbReference>
<dbReference type="SUPFAM" id="SSF143975">
    <property type="entry name" value="IlvD/EDD N-terminal domain-like"/>
    <property type="match status" value="1"/>
</dbReference>
<keyword evidence="8 15" id="KW-0411">Iron-sulfur</keyword>
<dbReference type="PANTHER" id="PTHR43661">
    <property type="entry name" value="D-XYLONATE DEHYDRATASE"/>
    <property type="match status" value="1"/>
</dbReference>
<dbReference type="Pfam" id="PF00920">
    <property type="entry name" value="ILVD_EDD_N"/>
    <property type="match status" value="1"/>
</dbReference>
<comment type="caution">
    <text evidence="15">Lacks conserved residue(s) required for the propagation of feature annotation.</text>
</comment>
<comment type="cofactor">
    <cofactor evidence="1 15">
        <name>Mg(2+)</name>
        <dbReference type="ChEBI" id="CHEBI:18420"/>
    </cofactor>
</comment>
<dbReference type="EMBL" id="ADLK01000020">
    <property type="protein sequence ID" value="KMW19663.1"/>
    <property type="molecule type" value="Genomic_DNA"/>
</dbReference>
<dbReference type="GeneID" id="93164060"/>
<dbReference type="Pfam" id="PF24877">
    <property type="entry name" value="ILV_EDD_C"/>
    <property type="match status" value="1"/>
</dbReference>
<dbReference type="UniPathway" id="UPA00049">
    <property type="reaction ID" value="UER00061"/>
</dbReference>
<evidence type="ECO:0000256" key="11">
    <source>
        <dbReference type="ARBA" id="ARBA00029304"/>
    </source>
</evidence>
<feature type="binding site" description="via carbamate group" evidence="15">
    <location>
        <position position="146"/>
    </location>
    <ligand>
        <name>Mg(2+)</name>
        <dbReference type="ChEBI" id="CHEBI:18420"/>
    </ligand>
</feature>
<dbReference type="InterPro" id="IPR056740">
    <property type="entry name" value="ILV_EDD_C"/>
</dbReference>
<reference evidence="18 19" key="1">
    <citation type="submission" date="2011-04" db="EMBL/GenBank/DDBJ databases">
        <title>The Genome Sequence of Clostridium citroniae WAL-19142.</title>
        <authorList>
            <consortium name="The Broad Institute Genome Sequencing Platform"/>
            <person name="Earl A."/>
            <person name="Ward D."/>
            <person name="Feldgarden M."/>
            <person name="Gevers D."/>
            <person name="Warren Y.A."/>
            <person name="Tyrrell K.L."/>
            <person name="Citron D.M."/>
            <person name="Goldstein E.J."/>
            <person name="Daigneault M."/>
            <person name="Allen-Vercoe E."/>
            <person name="Young S.K."/>
            <person name="Zeng Q."/>
            <person name="Gargeya S."/>
            <person name="Fitzgerald M."/>
            <person name="Haas B."/>
            <person name="Abouelleil A."/>
            <person name="Alvarado L."/>
            <person name="Arachchi H.M."/>
            <person name="Berlin A."/>
            <person name="Brown A."/>
            <person name="Chapman S.B."/>
            <person name="Chen Z."/>
            <person name="Dunbar C."/>
            <person name="Freedman E."/>
            <person name="Gearin G."/>
            <person name="Gellesch M."/>
            <person name="Goldberg J."/>
            <person name="Griggs A."/>
            <person name="Gujja S."/>
            <person name="Heilman E.R."/>
            <person name="Heiman D."/>
            <person name="Howarth C."/>
            <person name="Larson L."/>
            <person name="Lui A."/>
            <person name="MacDonald P.J."/>
            <person name="Mehta T."/>
            <person name="Montmayeur A."/>
            <person name="Murphy C."/>
            <person name="Neiman D."/>
            <person name="Pearson M."/>
            <person name="Priest M."/>
            <person name="Roberts A."/>
            <person name="Saif S."/>
            <person name="Shea T."/>
            <person name="Shenoy N."/>
            <person name="Sisk P."/>
            <person name="Stolte C."/>
            <person name="Sykes S."/>
            <person name="White J."/>
            <person name="Yandava C."/>
            <person name="Wortman J."/>
            <person name="Nusbaum C."/>
            <person name="Birren B."/>
        </authorList>
    </citation>
    <scope>NUCLEOTIDE SEQUENCE [LARGE SCALE GENOMIC DNA]</scope>
    <source>
        <strain evidence="18 19">WAL-19142</strain>
    </source>
</reference>